<organism evidence="8 9">
    <name type="scientific">Arcicella aquatica</name>
    <dbReference type="NCBI Taxonomy" id="217141"/>
    <lineage>
        <taxon>Bacteria</taxon>
        <taxon>Pseudomonadati</taxon>
        <taxon>Bacteroidota</taxon>
        <taxon>Cytophagia</taxon>
        <taxon>Cytophagales</taxon>
        <taxon>Flectobacillaceae</taxon>
        <taxon>Arcicella</taxon>
    </lineage>
</organism>
<keyword evidence="9" id="KW-1185">Reference proteome</keyword>
<dbReference type="Gene3D" id="3.40.50.720">
    <property type="entry name" value="NAD(P)-binding Rossmann-like Domain"/>
    <property type="match status" value="1"/>
</dbReference>
<dbReference type="PANTHER" id="PTHR10491:SF4">
    <property type="entry name" value="METHIONINE ADENOSYLTRANSFERASE 2 SUBUNIT BETA"/>
    <property type="match status" value="1"/>
</dbReference>
<evidence type="ECO:0000256" key="6">
    <source>
        <dbReference type="RuleBase" id="RU364082"/>
    </source>
</evidence>
<comment type="catalytic activity">
    <reaction evidence="5">
        <text>dTDP-beta-L-rhamnose + NADP(+) = dTDP-4-dehydro-beta-L-rhamnose + NADPH + H(+)</text>
        <dbReference type="Rhea" id="RHEA:21796"/>
        <dbReference type="ChEBI" id="CHEBI:15378"/>
        <dbReference type="ChEBI" id="CHEBI:57510"/>
        <dbReference type="ChEBI" id="CHEBI:57783"/>
        <dbReference type="ChEBI" id="CHEBI:58349"/>
        <dbReference type="ChEBI" id="CHEBI:62830"/>
        <dbReference type="EC" id="1.1.1.133"/>
    </reaction>
</comment>
<dbReference type="InterPro" id="IPR036291">
    <property type="entry name" value="NAD(P)-bd_dom_sf"/>
</dbReference>
<keyword evidence="6" id="KW-0521">NADP</keyword>
<dbReference type="Proteomes" id="UP001304671">
    <property type="component" value="Unassembled WGS sequence"/>
</dbReference>
<keyword evidence="6" id="KW-0560">Oxidoreductase</keyword>
<evidence type="ECO:0000256" key="1">
    <source>
        <dbReference type="ARBA" id="ARBA00004781"/>
    </source>
</evidence>
<name>A0ABU5QIF9_9BACT</name>
<dbReference type="RefSeq" id="WP_323246467.1">
    <property type="nucleotide sequence ID" value="NZ_JAYFUL010000002.1"/>
</dbReference>
<comment type="pathway">
    <text evidence="1 6">Carbohydrate biosynthesis; dTDP-L-rhamnose biosynthesis.</text>
</comment>
<dbReference type="SUPFAM" id="SSF51735">
    <property type="entry name" value="NAD(P)-binding Rossmann-fold domains"/>
    <property type="match status" value="1"/>
</dbReference>
<evidence type="ECO:0000256" key="2">
    <source>
        <dbReference type="ARBA" id="ARBA00010944"/>
    </source>
</evidence>
<evidence type="ECO:0000256" key="4">
    <source>
        <dbReference type="ARBA" id="ARBA00017099"/>
    </source>
</evidence>
<comment type="caution">
    <text evidence="8">The sequence shown here is derived from an EMBL/GenBank/DDBJ whole genome shotgun (WGS) entry which is preliminary data.</text>
</comment>
<dbReference type="PANTHER" id="PTHR10491">
    <property type="entry name" value="DTDP-4-DEHYDRORHAMNOSE REDUCTASE"/>
    <property type="match status" value="1"/>
</dbReference>
<dbReference type="InterPro" id="IPR005913">
    <property type="entry name" value="dTDP_dehydrorham_reduct"/>
</dbReference>
<evidence type="ECO:0000313" key="9">
    <source>
        <dbReference type="Proteomes" id="UP001304671"/>
    </source>
</evidence>
<reference evidence="8 9" key="1">
    <citation type="submission" date="2023-12" db="EMBL/GenBank/DDBJ databases">
        <title>Novel species of the genus Arcicella isolated from rivers.</title>
        <authorList>
            <person name="Lu H."/>
        </authorList>
    </citation>
    <scope>NUCLEOTIDE SEQUENCE [LARGE SCALE GENOMIC DNA]</scope>
    <source>
        <strain evidence="8 9">LMG 21963</strain>
    </source>
</reference>
<evidence type="ECO:0000313" key="8">
    <source>
        <dbReference type="EMBL" id="MEA5256634.1"/>
    </source>
</evidence>
<evidence type="ECO:0000259" key="7">
    <source>
        <dbReference type="Pfam" id="PF04321"/>
    </source>
</evidence>
<evidence type="ECO:0000256" key="5">
    <source>
        <dbReference type="ARBA" id="ARBA00048200"/>
    </source>
</evidence>
<dbReference type="EC" id="1.1.1.133" evidence="3 6"/>
<protein>
    <recommendedName>
        <fullName evidence="4 6">dTDP-4-dehydrorhamnose reductase</fullName>
        <ecNumber evidence="3 6">1.1.1.133</ecNumber>
    </recommendedName>
</protein>
<evidence type="ECO:0000256" key="3">
    <source>
        <dbReference type="ARBA" id="ARBA00012929"/>
    </source>
</evidence>
<dbReference type="Pfam" id="PF04321">
    <property type="entry name" value="RmlD_sub_bind"/>
    <property type="match status" value="1"/>
</dbReference>
<comment type="function">
    <text evidence="6">Catalyzes the reduction of dTDP-6-deoxy-L-lyxo-4-hexulose to yield dTDP-L-rhamnose.</text>
</comment>
<dbReference type="EMBL" id="JAYFUL010000002">
    <property type="protein sequence ID" value="MEA5256634.1"/>
    <property type="molecule type" value="Genomic_DNA"/>
</dbReference>
<feature type="domain" description="RmlD-like substrate binding" evidence="7">
    <location>
        <begin position="5"/>
        <end position="299"/>
    </location>
</feature>
<comment type="similarity">
    <text evidence="2 6">Belongs to the dTDP-4-dehydrorhamnose reductase family.</text>
</comment>
<accession>A0ABU5QIF9</accession>
<gene>
    <name evidence="8" type="ORF">VB264_02490</name>
</gene>
<proteinExistence type="inferred from homology"/>
<sequence>MLKKKILITGSNGLLGQKLVSLLANHADIHLIATARGNNRLSFTEGYEYQEMDITNPEQVAEVIERIQPNAIINTAAMTNVDQCEFEKDLCWAMNVKAVEYLAEACEKHNIYLCHLSTDFVFDGIAGPYSEEAQPSPVSYYGWTKYAAEEVVRRSTCRWSIARTVLVYGIVSDMSRSNIILWVKKSLEEGKSIKVVTDQFRTPTLAEDLAKGCWLMTDKEAEGIFHISGKDFLTPYEMAIKTADFFQLDKSLISTANANNFTQPAKRPPRTGFILDKAISVLGYNPVSFEEGIAIVAEQTQALL</sequence>
<dbReference type="CDD" id="cd05254">
    <property type="entry name" value="dTDP_HR_like_SDR_e"/>
    <property type="match status" value="1"/>
</dbReference>
<dbReference type="InterPro" id="IPR029903">
    <property type="entry name" value="RmlD-like-bd"/>
</dbReference>